<comment type="caution">
    <text evidence="1">The sequence shown here is derived from an EMBL/GenBank/DDBJ whole genome shotgun (WGS) entry which is preliminary data.</text>
</comment>
<evidence type="ECO:0000313" key="2">
    <source>
        <dbReference type="Proteomes" id="UP000037510"/>
    </source>
</evidence>
<sequence>MYIEPAAFRAPSAESLADTPTPIWTQCLPSPLFAGKKAPLKTFEEVQPLLQQSRKRELKLVIRENSWPINSPVRASLWPALCRQHQHGKSMLDGFYWDMVTQVSDLGCATVCFFPFKVCGFLKEVDFKSGDKESCYLAKPASASYPSRSCLFTLCSGVQMFVRYRAPG</sequence>
<evidence type="ECO:0000313" key="1">
    <source>
        <dbReference type="EMBL" id="KOB73931.1"/>
    </source>
</evidence>
<proteinExistence type="predicted"/>
<dbReference type="EMBL" id="JTDY01001412">
    <property type="protein sequence ID" value="KOB73931.1"/>
    <property type="molecule type" value="Genomic_DNA"/>
</dbReference>
<name>A0A0L7LFF0_OPEBR</name>
<gene>
    <name evidence="1" type="ORF">OBRU01_09732</name>
</gene>
<keyword evidence="2" id="KW-1185">Reference proteome</keyword>
<dbReference type="Proteomes" id="UP000037510">
    <property type="component" value="Unassembled WGS sequence"/>
</dbReference>
<accession>A0A0L7LFF0</accession>
<protein>
    <submittedName>
        <fullName evidence="1">Uncharacterized protein</fullName>
    </submittedName>
</protein>
<dbReference type="AlphaFoldDB" id="A0A0L7LFF0"/>
<dbReference type="STRING" id="104452.A0A0L7LFF0"/>
<organism evidence="1 2">
    <name type="scientific">Operophtera brumata</name>
    <name type="common">Winter moth</name>
    <name type="synonym">Phalaena brumata</name>
    <dbReference type="NCBI Taxonomy" id="104452"/>
    <lineage>
        <taxon>Eukaryota</taxon>
        <taxon>Metazoa</taxon>
        <taxon>Ecdysozoa</taxon>
        <taxon>Arthropoda</taxon>
        <taxon>Hexapoda</taxon>
        <taxon>Insecta</taxon>
        <taxon>Pterygota</taxon>
        <taxon>Neoptera</taxon>
        <taxon>Endopterygota</taxon>
        <taxon>Lepidoptera</taxon>
        <taxon>Glossata</taxon>
        <taxon>Ditrysia</taxon>
        <taxon>Geometroidea</taxon>
        <taxon>Geometridae</taxon>
        <taxon>Larentiinae</taxon>
        <taxon>Operophtera</taxon>
    </lineage>
</organism>
<reference evidence="1 2" key="1">
    <citation type="journal article" date="2015" name="Genome Biol. Evol.">
        <title>The genome of winter moth (Operophtera brumata) provides a genomic perspective on sexual dimorphism and phenology.</title>
        <authorList>
            <person name="Derks M.F."/>
            <person name="Smit S."/>
            <person name="Salis L."/>
            <person name="Schijlen E."/>
            <person name="Bossers A."/>
            <person name="Mateman C."/>
            <person name="Pijl A.S."/>
            <person name="de Ridder D."/>
            <person name="Groenen M.A."/>
            <person name="Visser M.E."/>
            <person name="Megens H.J."/>
        </authorList>
    </citation>
    <scope>NUCLEOTIDE SEQUENCE [LARGE SCALE GENOMIC DNA]</scope>
    <source>
        <strain evidence="1">WM2013NL</strain>
        <tissue evidence="1">Head and thorax</tissue>
    </source>
</reference>